<accession>A0A3B0WWN5</accession>
<organism evidence="1">
    <name type="scientific">hydrothermal vent metagenome</name>
    <dbReference type="NCBI Taxonomy" id="652676"/>
    <lineage>
        <taxon>unclassified sequences</taxon>
        <taxon>metagenomes</taxon>
        <taxon>ecological metagenomes</taxon>
    </lineage>
</organism>
<evidence type="ECO:0000313" key="1">
    <source>
        <dbReference type="EMBL" id="VAW60448.1"/>
    </source>
</evidence>
<proteinExistence type="predicted"/>
<gene>
    <name evidence="1" type="ORF">MNBD_GAMMA11-3412</name>
</gene>
<sequence>MIRHRKKHLISWCHSSLIFLLLSGYHLYVKAHEQEPIGKLVNSYGLEVRLEHSSQKTFISRSSPSIVIGQSKDNDYRLLMPDSRIAWSKSIPTSENINIFAKGGALKITTRPFSDKSDQGIEWETVKSTEKIKLTGASKNKYEQTPDYIKNNGRMLFLPPQLNYYQLPQLHLKFSDTAGWGFSKDLIFKSPQPSANLKLAGLIKGPFLSLATENRTGRKPHSSLTFRNLALYEIENITVKNVKWNLEALIIPPPDKEQKLTSIAFYSGSKNSYLYVINWTDKKSQYLGYSGILFEGPEHQENIYPIDIPVILEYDVKDIDKDGNNEILLHLIHIGGDENTEEWIEFNGKYLPERINYSLMRKASPLWSNSN</sequence>
<dbReference type="AlphaFoldDB" id="A0A3B0WWN5"/>
<name>A0A3B0WWN5_9ZZZZ</name>
<dbReference type="EMBL" id="UOFG01000124">
    <property type="protein sequence ID" value="VAW60448.1"/>
    <property type="molecule type" value="Genomic_DNA"/>
</dbReference>
<reference evidence="1" key="1">
    <citation type="submission" date="2018-06" db="EMBL/GenBank/DDBJ databases">
        <authorList>
            <person name="Zhirakovskaya E."/>
        </authorList>
    </citation>
    <scope>NUCLEOTIDE SEQUENCE</scope>
</reference>
<protein>
    <submittedName>
        <fullName evidence="1">Uncharacterized protein</fullName>
    </submittedName>
</protein>